<evidence type="ECO:0000313" key="3">
    <source>
        <dbReference type="Proteomes" id="UP000244722"/>
    </source>
</evidence>
<reference evidence="2 3" key="1">
    <citation type="submission" date="2017-04" db="EMBL/GenBank/DDBJ databases">
        <title>Draft genome sequence of Tuber borchii Vittad., a whitish edible truffle.</title>
        <authorList>
            <consortium name="DOE Joint Genome Institute"/>
            <person name="Murat C."/>
            <person name="Kuo A."/>
            <person name="Barry K.W."/>
            <person name="Clum A."/>
            <person name="Dockter R.B."/>
            <person name="Fauchery L."/>
            <person name="Iotti M."/>
            <person name="Kohler A."/>
            <person name="Labutti K."/>
            <person name="Lindquist E.A."/>
            <person name="Lipzen A."/>
            <person name="Ohm R.A."/>
            <person name="Wang M."/>
            <person name="Grigoriev I.V."/>
            <person name="Zambonelli A."/>
            <person name="Martin F.M."/>
        </authorList>
    </citation>
    <scope>NUCLEOTIDE SEQUENCE [LARGE SCALE GENOMIC DNA]</scope>
    <source>
        <strain evidence="2 3">Tbo3840</strain>
    </source>
</reference>
<keyword evidence="3" id="KW-1185">Reference proteome</keyword>
<organism evidence="2 3">
    <name type="scientific">Tuber borchii</name>
    <name type="common">White truffle</name>
    <dbReference type="NCBI Taxonomy" id="42251"/>
    <lineage>
        <taxon>Eukaryota</taxon>
        <taxon>Fungi</taxon>
        <taxon>Dikarya</taxon>
        <taxon>Ascomycota</taxon>
        <taxon>Pezizomycotina</taxon>
        <taxon>Pezizomycetes</taxon>
        <taxon>Pezizales</taxon>
        <taxon>Tuberaceae</taxon>
        <taxon>Tuber</taxon>
    </lineage>
</organism>
<accession>A0A2T6ZPY2</accession>
<protein>
    <submittedName>
        <fullName evidence="2">Uncharacterized protein</fullName>
    </submittedName>
</protein>
<feature type="region of interest" description="Disordered" evidence="1">
    <location>
        <begin position="1"/>
        <end position="51"/>
    </location>
</feature>
<feature type="non-terminal residue" evidence="2">
    <location>
        <position position="51"/>
    </location>
</feature>
<dbReference type="OrthoDB" id="10289350at2759"/>
<proteinExistence type="predicted"/>
<dbReference type="AlphaFoldDB" id="A0A2T6ZPY2"/>
<feature type="compositionally biased region" description="Polar residues" evidence="1">
    <location>
        <begin position="37"/>
        <end position="51"/>
    </location>
</feature>
<feature type="compositionally biased region" description="Polar residues" evidence="1">
    <location>
        <begin position="21"/>
        <end position="30"/>
    </location>
</feature>
<evidence type="ECO:0000313" key="2">
    <source>
        <dbReference type="EMBL" id="PUU77532.1"/>
    </source>
</evidence>
<evidence type="ECO:0000256" key="1">
    <source>
        <dbReference type="SAM" id="MobiDB-lite"/>
    </source>
</evidence>
<dbReference type="EMBL" id="NESQ01000150">
    <property type="protein sequence ID" value="PUU77532.1"/>
    <property type="molecule type" value="Genomic_DNA"/>
</dbReference>
<name>A0A2T6ZPY2_TUBBO</name>
<dbReference type="Proteomes" id="UP000244722">
    <property type="component" value="Unassembled WGS sequence"/>
</dbReference>
<comment type="caution">
    <text evidence="2">The sequence shown here is derived from an EMBL/GenBank/DDBJ whole genome shotgun (WGS) entry which is preliminary data.</text>
</comment>
<sequence>KKNPTVAKPPNFPIRQDITKTHSQTPQAQRNYPADQCGSNRHNLISTSPQQ</sequence>
<feature type="non-terminal residue" evidence="2">
    <location>
        <position position="1"/>
    </location>
</feature>
<gene>
    <name evidence="2" type="ORF">B9Z19DRAFT_889812</name>
</gene>